<geneLocation type="plasmid" evidence="1 2">
    <name>pE33L466</name>
</geneLocation>
<keyword evidence="1" id="KW-0614">Plasmid</keyword>
<reference evidence="2" key="1">
    <citation type="journal article" date="2006" name="J. Bacteriol.">
        <title>Pathogenomic sequence analysis of Bacillus cereus and Bacillus thuringiensis isolates closely related to Bacillus anthracis.</title>
        <authorList>
            <person name="Han C.S."/>
            <person name="Xie G."/>
            <person name="Challacombe J.F."/>
            <person name="Altherr M.R."/>
            <person name="Bhotika S.S."/>
            <person name="Brown N."/>
            <person name="Bruce D."/>
            <person name="Campbell C.S."/>
            <person name="Campbell M.L."/>
            <person name="Chen J."/>
            <person name="Chertkov O."/>
            <person name="Cleland C."/>
            <person name="Dimitrijevic M."/>
            <person name="Doggett N.A."/>
            <person name="Fawcett J.J."/>
            <person name="Glavina T."/>
            <person name="Goodwin L.A."/>
            <person name="Green L.D."/>
            <person name="Hill K.K."/>
            <person name="Hitchcock P."/>
            <person name="Jackson P.J."/>
            <person name="Keim P."/>
            <person name="Kewalramani A.R."/>
            <person name="Longmire J."/>
            <person name="Lucas S."/>
            <person name="Malfatti S."/>
            <person name="McMurry K."/>
            <person name="Meincke L.J."/>
            <person name="Misra M."/>
            <person name="Moseman B.L."/>
            <person name="Mundt M."/>
            <person name="Munk A.C."/>
            <person name="Okinaka R.T."/>
            <person name="Parson-Quintana B."/>
            <person name="Reilly L.P."/>
            <person name="Richardson P."/>
            <person name="Robinson D.L."/>
            <person name="Rubin E."/>
            <person name="Saunders E."/>
            <person name="Tapia R."/>
            <person name="Tesmer J.G."/>
            <person name="Thayer N."/>
            <person name="Thompson L.S."/>
            <person name="Tice H."/>
            <person name="Ticknor L.O."/>
            <person name="Wills P.L."/>
            <person name="Brettin T.S."/>
            <person name="Gilna P."/>
        </authorList>
    </citation>
    <scope>NUCLEOTIDE SEQUENCE [LARGE SCALE GENOMIC DNA]</scope>
    <source>
        <strain evidence="2">ZK / E33L</strain>
        <plasmid evidence="2">pE33L466</plasmid>
    </source>
</reference>
<evidence type="ECO:0000313" key="2">
    <source>
        <dbReference type="Proteomes" id="UP000002612"/>
    </source>
</evidence>
<dbReference type="Proteomes" id="UP000002612">
    <property type="component" value="Plasmid pE33L466"/>
</dbReference>
<dbReference type="EMBL" id="CP000040">
    <property type="protein sequence ID" value="AAY60501.1"/>
    <property type="molecule type" value="Genomic_DNA"/>
</dbReference>
<dbReference type="AlphaFoldDB" id="Q4V1A6"/>
<sequence length="90" mass="10767">MISYFQKTHRCFKDLFLSKIEAFKKTNVFLRKSDTYIPYLSGLKYGMRCTYREICNNTEIPDQLNDVNELLSNKISHMFIMNNDKKFPII</sequence>
<organism evidence="1 2">
    <name type="scientific">Bacillus cereus (strain ZK / E33L)</name>
    <dbReference type="NCBI Taxonomy" id="288681"/>
    <lineage>
        <taxon>Bacteria</taxon>
        <taxon>Bacillati</taxon>
        <taxon>Bacillota</taxon>
        <taxon>Bacilli</taxon>
        <taxon>Bacillales</taxon>
        <taxon>Bacillaceae</taxon>
        <taxon>Bacillus</taxon>
        <taxon>Bacillus cereus group</taxon>
    </lineage>
</organism>
<gene>
    <name evidence="1" type="ordered locus">pE33L466_0358</name>
</gene>
<protein>
    <submittedName>
        <fullName evidence="1">Uncharacterized protein</fullName>
    </submittedName>
</protein>
<name>Q4V1A6_BACCZ</name>
<proteinExistence type="predicted"/>
<dbReference type="KEGG" id="bcz:pE33L466_0358"/>
<accession>Q4V1A6</accession>
<evidence type="ECO:0000313" key="1">
    <source>
        <dbReference type="EMBL" id="AAY60501.1"/>
    </source>
</evidence>